<name>A0A1G8ACK6_BACOV</name>
<dbReference type="AlphaFoldDB" id="A0A1G8ACK6"/>
<dbReference type="PANTHER" id="PTHR34985:SF1">
    <property type="entry name" value="SLR0554 PROTEIN"/>
    <property type="match status" value="1"/>
</dbReference>
<dbReference type="Proteomes" id="UP000181870">
    <property type="component" value="Unassembled WGS sequence"/>
</dbReference>
<feature type="domain" description="DUF3874" evidence="2">
    <location>
        <begin position="364"/>
        <end position="433"/>
    </location>
</feature>
<evidence type="ECO:0000259" key="2">
    <source>
        <dbReference type="Pfam" id="PF12990"/>
    </source>
</evidence>
<sequence length="441" mass="51206">MKTLEYNSKRLAKRIRVLMKESSNVIVSPNISKEELKMQELHEQEADKKEVHKQETHKQPVLLTQQVIDFLKVRYDFRYNLLTEETEFRPFGQREIPFCRIDKRELNTFCLEAHKEGINCWDKDLQRYIYSTLVESYHPFRLYMDELPIWDGTDRLKSLAKRVSDAPIWIKSFHTWMLGLAAQWLGVNQTQANSVAPILISEEQGRHKSTFCRMLMPPQLARYYSDNLKLTAQGNPERLLAEMGLLNMDEFDKFGAQKMPLLKNLMQMSSLNICKAYQKNFRSLPRIASFIGTSNRTDLLCDPTGSRRFICIEAEHDIDCTGIEHSQIYAQLKEELLAGARHWFSKEEEHTLQRHNSAYYHVNPIEDIVRNTYAPATLDEPDCLSLSAAIIHQELKKKFPAVLRNCTSIQLAQILTAAGISRQHTRLGNVYLVKRVKGGEE</sequence>
<dbReference type="RefSeq" id="WP_074635654.1">
    <property type="nucleotide sequence ID" value="NZ_FNDO01000002.1"/>
</dbReference>
<dbReference type="PANTHER" id="PTHR34985">
    <property type="entry name" value="SLR0554 PROTEIN"/>
    <property type="match status" value="1"/>
</dbReference>
<dbReference type="EMBL" id="FNDO01000002">
    <property type="protein sequence ID" value="SDH18629.1"/>
    <property type="molecule type" value="Genomic_DNA"/>
</dbReference>
<proteinExistence type="predicted"/>
<evidence type="ECO:0000313" key="3">
    <source>
        <dbReference type="EMBL" id="SDH18629.1"/>
    </source>
</evidence>
<evidence type="ECO:0000259" key="1">
    <source>
        <dbReference type="Pfam" id="PF05272"/>
    </source>
</evidence>
<dbReference type="Pfam" id="PF05272">
    <property type="entry name" value="VapE-like_dom"/>
    <property type="match status" value="1"/>
</dbReference>
<organism evidence="3 4">
    <name type="scientific">Bacteroides ovatus</name>
    <dbReference type="NCBI Taxonomy" id="28116"/>
    <lineage>
        <taxon>Bacteria</taxon>
        <taxon>Pseudomonadati</taxon>
        <taxon>Bacteroidota</taxon>
        <taxon>Bacteroidia</taxon>
        <taxon>Bacteroidales</taxon>
        <taxon>Bacteroidaceae</taxon>
        <taxon>Bacteroides</taxon>
    </lineage>
</organism>
<protein>
    <submittedName>
        <fullName evidence="3">Virulence-associated protein E</fullName>
    </submittedName>
</protein>
<evidence type="ECO:0000313" key="4">
    <source>
        <dbReference type="Proteomes" id="UP000181870"/>
    </source>
</evidence>
<accession>A0A1G8ACK6</accession>
<dbReference type="Pfam" id="PF12990">
    <property type="entry name" value="DUF3874"/>
    <property type="match status" value="1"/>
</dbReference>
<dbReference type="InterPro" id="IPR007936">
    <property type="entry name" value="VapE-like_dom"/>
</dbReference>
<feature type="domain" description="Virulence-associated protein E-like" evidence="1">
    <location>
        <begin position="149"/>
        <end position="360"/>
    </location>
</feature>
<gene>
    <name evidence="3" type="ORF">SAMN05192582_1002129</name>
</gene>
<reference evidence="3 4" key="1">
    <citation type="submission" date="2016-10" db="EMBL/GenBank/DDBJ databases">
        <authorList>
            <person name="de Groot N.N."/>
        </authorList>
    </citation>
    <scope>NUCLEOTIDE SEQUENCE [LARGE SCALE GENOMIC DNA]</scope>
    <source>
        <strain evidence="3 4">NLAE-zl-C57</strain>
    </source>
</reference>
<dbReference type="InterPro" id="IPR024450">
    <property type="entry name" value="DUF3874"/>
</dbReference>